<evidence type="ECO:0000313" key="3">
    <source>
        <dbReference type="EMBL" id="BBL06375.1"/>
    </source>
</evidence>
<evidence type="ECO:0000313" key="4">
    <source>
        <dbReference type="Proteomes" id="UP000319374"/>
    </source>
</evidence>
<name>A0A4Y1X015_9BACT</name>
<feature type="region of interest" description="Disordered" evidence="1">
    <location>
        <begin position="95"/>
        <end position="117"/>
    </location>
</feature>
<feature type="chain" id="PRO_5021403200" evidence="2">
    <location>
        <begin position="23"/>
        <end position="129"/>
    </location>
</feature>
<evidence type="ECO:0000256" key="2">
    <source>
        <dbReference type="SAM" id="SignalP"/>
    </source>
</evidence>
<sequence>MRKRLLHTLLGILLLAGGTVLSGNKAAAGGPSVRTELRIPAEEDREAATVRETCGAPRCGLAAAAETVPPPSRIRTLPGFRNPLLPALRPGIAPRNAASGQFRGKRGNGTGPAPKPPRYYIYTLERIRI</sequence>
<dbReference type="Proteomes" id="UP000319374">
    <property type="component" value="Chromosome"/>
</dbReference>
<reference evidence="4" key="1">
    <citation type="submission" date="2019-06" db="EMBL/GenBank/DDBJ databases">
        <title>Alistipes onderdonkii subsp. vulgaris subsp. nov., Alistipes dispar sp. nov. and Alistipes communis sp. nov., isolated from human faeces, and creation of Alistipes onderdonkii subsp. onderdonkii subsp. nov.</title>
        <authorList>
            <person name="Sakamoto M."/>
            <person name="Ikeyama N."/>
            <person name="Ogata Y."/>
            <person name="Suda W."/>
            <person name="Iino T."/>
            <person name="Hattori M."/>
            <person name="Ohkuma M."/>
        </authorList>
    </citation>
    <scope>NUCLEOTIDE SEQUENCE [LARGE SCALE GENOMIC DNA]</scope>
    <source>
        <strain evidence="4">5CPEGH6</strain>
    </source>
</reference>
<gene>
    <name evidence="3" type="ORF">A5CPEGH6_10130</name>
</gene>
<evidence type="ECO:0000256" key="1">
    <source>
        <dbReference type="SAM" id="MobiDB-lite"/>
    </source>
</evidence>
<organism evidence="3 4">
    <name type="scientific">Alistipes dispar</name>
    <dbReference type="NCBI Taxonomy" id="2585119"/>
    <lineage>
        <taxon>Bacteria</taxon>
        <taxon>Pseudomonadati</taxon>
        <taxon>Bacteroidota</taxon>
        <taxon>Bacteroidia</taxon>
        <taxon>Bacteroidales</taxon>
        <taxon>Rikenellaceae</taxon>
        <taxon>Alistipes</taxon>
    </lineage>
</organism>
<keyword evidence="2" id="KW-0732">Signal</keyword>
<keyword evidence="4" id="KW-1185">Reference proteome</keyword>
<dbReference type="KEGG" id="ada:A5CPEGH6_10130"/>
<feature type="signal peptide" evidence="2">
    <location>
        <begin position="1"/>
        <end position="22"/>
    </location>
</feature>
<dbReference type="EMBL" id="AP019736">
    <property type="protein sequence ID" value="BBL06375.1"/>
    <property type="molecule type" value="Genomic_DNA"/>
</dbReference>
<accession>A0A4Y1X015</accession>
<protein>
    <submittedName>
        <fullName evidence="3">Uncharacterized protein</fullName>
    </submittedName>
</protein>
<proteinExistence type="predicted"/>
<dbReference type="AlphaFoldDB" id="A0A4Y1X015"/>